<reference evidence="12 13" key="1">
    <citation type="submission" date="2024-09" db="EMBL/GenBank/DDBJ databases">
        <authorList>
            <person name="Sun Q."/>
            <person name="Mori K."/>
        </authorList>
    </citation>
    <scope>NUCLEOTIDE SEQUENCE [LARGE SCALE GENOMIC DNA]</scope>
    <source>
        <strain evidence="12 13">NCAIM B.02529</strain>
    </source>
</reference>
<feature type="transmembrane region" description="Helical" evidence="11">
    <location>
        <begin position="63"/>
        <end position="80"/>
    </location>
</feature>
<sequence>MLKLLKTVAVLCSLGMLFVLIGGALVTKTESGMGCGDSWPLCHGQILPSEITFELIIELSHRLVSGGVGFLVLILAVLSWRKIGHIRETKLLALLSVFFLVLQGLIGAAAVKWGQSDFVLAMHFGISLISFASILVLTLLIFEVDKKFDARSLYIDKGMRMQIYALSIYTLLMTYTGALVRHIDASLVCGGWPFCNNGSPFAFGSYNFHQWAQMGHRLAAAILFIWVIILFIKVMKKYKTSKVMRGGWTAALLLLVIQVFLGAMIIVTKLNLGIALLHALIVACFFGICSYFMLLSSRSARYEKETKRE</sequence>
<evidence type="ECO:0000313" key="13">
    <source>
        <dbReference type="Proteomes" id="UP001589836"/>
    </source>
</evidence>
<dbReference type="InterPro" id="IPR023755">
    <property type="entry name" value="HemeA_Synthase_type1"/>
</dbReference>
<dbReference type="Pfam" id="PF02628">
    <property type="entry name" value="COX15-CtaA"/>
    <property type="match status" value="1"/>
</dbReference>
<dbReference type="HAMAP" id="MF_01664">
    <property type="entry name" value="HemeA_synth_type1"/>
    <property type="match status" value="1"/>
</dbReference>
<dbReference type="InterPro" id="IPR003780">
    <property type="entry name" value="COX15/CtaA_fam"/>
</dbReference>
<comment type="catalytic activity">
    <reaction evidence="11">
        <text>Fe(II)-heme o + 2 A + H2O = Fe(II)-heme a + 2 AH2</text>
        <dbReference type="Rhea" id="RHEA:63388"/>
        <dbReference type="ChEBI" id="CHEBI:13193"/>
        <dbReference type="ChEBI" id="CHEBI:15377"/>
        <dbReference type="ChEBI" id="CHEBI:17499"/>
        <dbReference type="ChEBI" id="CHEBI:60530"/>
        <dbReference type="ChEBI" id="CHEBI:61715"/>
        <dbReference type="EC" id="1.17.99.9"/>
    </reaction>
</comment>
<keyword evidence="13" id="KW-1185">Reference proteome</keyword>
<dbReference type="InterPro" id="IPR050450">
    <property type="entry name" value="COX15/CtaA_HemeA_synthase"/>
</dbReference>
<comment type="subcellular location">
    <subcellularLocation>
        <location evidence="11">Cell membrane</location>
        <topology evidence="11">Multi-pass membrane protein</topology>
    </subcellularLocation>
    <subcellularLocation>
        <location evidence="1">Membrane</location>
        <topology evidence="1">Multi-pass membrane protein</topology>
    </subcellularLocation>
</comment>
<evidence type="ECO:0000256" key="3">
    <source>
        <dbReference type="ARBA" id="ARBA00022692"/>
    </source>
</evidence>
<accession>A0ABV6LNL4</accession>
<evidence type="ECO:0000256" key="6">
    <source>
        <dbReference type="ARBA" id="ARBA00023002"/>
    </source>
</evidence>
<evidence type="ECO:0000256" key="1">
    <source>
        <dbReference type="ARBA" id="ARBA00004141"/>
    </source>
</evidence>
<keyword evidence="2 11" id="KW-1003">Cell membrane</keyword>
<comment type="pathway">
    <text evidence="11">Porphyrin-containing compound metabolism; heme A biosynthesis; heme A from heme O: step 1/1.</text>
</comment>
<feature type="transmembrane region" description="Helical" evidence="11">
    <location>
        <begin position="92"/>
        <end position="114"/>
    </location>
</feature>
<feature type="transmembrane region" description="Helical" evidence="11">
    <location>
        <begin position="218"/>
        <end position="235"/>
    </location>
</feature>
<keyword evidence="5 11" id="KW-1133">Transmembrane helix</keyword>
<keyword evidence="10" id="KW-1015">Disulfide bond</keyword>
<keyword evidence="9 11" id="KW-0472">Membrane</keyword>
<feature type="transmembrane region" description="Helical" evidence="11">
    <location>
        <begin position="273"/>
        <end position="294"/>
    </location>
</feature>
<evidence type="ECO:0000256" key="2">
    <source>
        <dbReference type="ARBA" id="ARBA00022475"/>
    </source>
</evidence>
<keyword evidence="7 11" id="KW-0408">Iron</keyword>
<comment type="subunit">
    <text evidence="11">Interacts with CtaB.</text>
</comment>
<evidence type="ECO:0000313" key="12">
    <source>
        <dbReference type="EMBL" id="MFC0524000.1"/>
    </source>
</evidence>
<keyword evidence="8 11" id="KW-0350">Heme biosynthesis</keyword>
<dbReference type="RefSeq" id="WP_377347930.1">
    <property type="nucleotide sequence ID" value="NZ_JBHLTP010000009.1"/>
</dbReference>
<evidence type="ECO:0000256" key="11">
    <source>
        <dbReference type="HAMAP-Rule" id="MF_01664"/>
    </source>
</evidence>
<dbReference type="Proteomes" id="UP001589836">
    <property type="component" value="Unassembled WGS sequence"/>
</dbReference>
<evidence type="ECO:0000256" key="4">
    <source>
        <dbReference type="ARBA" id="ARBA00022723"/>
    </source>
</evidence>
<feature type="transmembrane region" description="Helical" evidence="11">
    <location>
        <begin position="120"/>
        <end position="142"/>
    </location>
</feature>
<comment type="caution">
    <text evidence="12">The sequence shown here is derived from an EMBL/GenBank/DDBJ whole genome shotgun (WGS) entry which is preliminary data.</text>
</comment>
<gene>
    <name evidence="11" type="primary">ctaA</name>
    <name evidence="12" type="ORF">ACFFGV_10555</name>
</gene>
<keyword evidence="6 11" id="KW-0560">Oxidoreductase</keyword>
<evidence type="ECO:0000256" key="8">
    <source>
        <dbReference type="ARBA" id="ARBA00023133"/>
    </source>
</evidence>
<feature type="transmembrane region" description="Helical" evidence="11">
    <location>
        <begin position="163"/>
        <end position="183"/>
    </location>
</feature>
<dbReference type="PANTHER" id="PTHR35457:SF1">
    <property type="entry name" value="HEME A SYNTHASE"/>
    <property type="match status" value="1"/>
</dbReference>
<feature type="binding site" description="axial binding residue" evidence="11">
    <location>
        <position position="216"/>
    </location>
    <ligand>
        <name>heme</name>
        <dbReference type="ChEBI" id="CHEBI:30413"/>
    </ligand>
    <ligandPart>
        <name>Fe</name>
        <dbReference type="ChEBI" id="CHEBI:18248"/>
    </ligandPart>
</feature>
<comment type="cofactor">
    <cofactor evidence="11">
        <name>heme b</name>
        <dbReference type="ChEBI" id="CHEBI:60344"/>
    </cofactor>
</comment>
<evidence type="ECO:0000256" key="7">
    <source>
        <dbReference type="ARBA" id="ARBA00023004"/>
    </source>
</evidence>
<evidence type="ECO:0000256" key="5">
    <source>
        <dbReference type="ARBA" id="ARBA00022989"/>
    </source>
</evidence>
<feature type="transmembrane region" description="Helical" evidence="11">
    <location>
        <begin position="247"/>
        <end position="267"/>
    </location>
</feature>
<keyword evidence="4 11" id="KW-0479">Metal-binding</keyword>
<evidence type="ECO:0000256" key="9">
    <source>
        <dbReference type="ARBA" id="ARBA00023136"/>
    </source>
</evidence>
<evidence type="ECO:0000256" key="10">
    <source>
        <dbReference type="ARBA" id="ARBA00023157"/>
    </source>
</evidence>
<dbReference type="PANTHER" id="PTHR35457">
    <property type="entry name" value="HEME A SYNTHASE"/>
    <property type="match status" value="1"/>
</dbReference>
<dbReference type="EMBL" id="JBHLTP010000009">
    <property type="protein sequence ID" value="MFC0524000.1"/>
    <property type="molecule type" value="Genomic_DNA"/>
</dbReference>
<organism evidence="12 13">
    <name type="scientific">Pontibacillus salicampi</name>
    <dbReference type="NCBI Taxonomy" id="1449801"/>
    <lineage>
        <taxon>Bacteria</taxon>
        <taxon>Bacillati</taxon>
        <taxon>Bacillota</taxon>
        <taxon>Bacilli</taxon>
        <taxon>Bacillales</taxon>
        <taxon>Bacillaceae</taxon>
        <taxon>Pontibacillus</taxon>
    </lineage>
</organism>
<keyword evidence="3 11" id="KW-0812">Transmembrane</keyword>
<name>A0ABV6LNL4_9BACI</name>
<protein>
    <recommendedName>
        <fullName evidence="11">Heme A synthase</fullName>
        <shortName evidence="11">HAS</shortName>
        <ecNumber evidence="11">1.17.99.9</ecNumber>
    </recommendedName>
    <alternativeName>
        <fullName evidence="11">Cytochrome aa3-controlling protein</fullName>
    </alternativeName>
</protein>
<feature type="binding site" description="axial binding residue" evidence="11">
    <location>
        <position position="278"/>
    </location>
    <ligand>
        <name>heme</name>
        <dbReference type="ChEBI" id="CHEBI:30413"/>
    </ligand>
    <ligandPart>
        <name>Fe</name>
        <dbReference type="ChEBI" id="CHEBI:18248"/>
    </ligandPart>
</feature>
<comment type="similarity">
    <text evidence="11">Belongs to the COX15/CtaA family. Type 1 subfamily.</text>
</comment>
<feature type="transmembrane region" description="Helical" evidence="11">
    <location>
        <begin position="7"/>
        <end position="26"/>
    </location>
</feature>
<comment type="function">
    <text evidence="11">Catalyzes the conversion of heme O to heme A by two successive hydroxylations of the methyl group at C8. The first hydroxylation forms heme I, the second hydroxylation results in an unstable dihydroxymethyl group, which spontaneously dehydrates, resulting in the formyl group of heme A.</text>
</comment>
<proteinExistence type="inferred from homology"/>
<dbReference type="EC" id="1.17.99.9" evidence="11"/>